<dbReference type="PATRIC" id="fig|345309.4.peg.1071"/>
<keyword evidence="3" id="KW-1185">Reference proteome</keyword>
<name>A0A0F3KU17_9GAMM</name>
<feature type="compositionally biased region" description="Basic and acidic residues" evidence="1">
    <location>
        <begin position="84"/>
        <end position="96"/>
    </location>
</feature>
<sequence length="160" mass="17653">MPHHDKVILAGVIGHVFAHRFTVDTGDSVHLADLGPKGLEVFSLEPGLAVTIEGERRPSEIKVVRIAKKGGPYSELEHKRPHHPPRDKQADIKDSDASADAALAAARKAGWTVTGSVDRKPKHYEVLARKGKGEWTELHIDFSGNIYKEKVADQVKWSIE</sequence>
<proteinExistence type="predicted"/>
<evidence type="ECO:0000313" key="2">
    <source>
        <dbReference type="EMBL" id="KJV34760.1"/>
    </source>
</evidence>
<organism evidence="2 3">
    <name type="scientific">Luteibacter yeojuensis</name>
    <dbReference type="NCBI Taxonomy" id="345309"/>
    <lineage>
        <taxon>Bacteria</taxon>
        <taxon>Pseudomonadati</taxon>
        <taxon>Pseudomonadota</taxon>
        <taxon>Gammaproteobacteria</taxon>
        <taxon>Lysobacterales</taxon>
        <taxon>Rhodanobacteraceae</taxon>
        <taxon>Luteibacter</taxon>
    </lineage>
</organism>
<dbReference type="Proteomes" id="UP000033651">
    <property type="component" value="Unassembled WGS sequence"/>
</dbReference>
<accession>A0A0F3KU17</accession>
<dbReference type="EMBL" id="JZRB01000018">
    <property type="protein sequence ID" value="KJV34760.1"/>
    <property type="molecule type" value="Genomic_DNA"/>
</dbReference>
<comment type="caution">
    <text evidence="2">The sequence shown here is derived from an EMBL/GenBank/DDBJ whole genome shotgun (WGS) entry which is preliminary data.</text>
</comment>
<evidence type="ECO:0000256" key="1">
    <source>
        <dbReference type="SAM" id="MobiDB-lite"/>
    </source>
</evidence>
<evidence type="ECO:0000313" key="3">
    <source>
        <dbReference type="Proteomes" id="UP000033651"/>
    </source>
</evidence>
<dbReference type="RefSeq" id="WP_045829285.1">
    <property type="nucleotide sequence ID" value="NZ_JZRB01000018.1"/>
</dbReference>
<feature type="region of interest" description="Disordered" evidence="1">
    <location>
        <begin position="72"/>
        <end position="97"/>
    </location>
</feature>
<protein>
    <submittedName>
        <fullName evidence="2">Uncharacterized protein</fullName>
    </submittedName>
</protein>
<gene>
    <name evidence="2" type="ORF">VI08_09225</name>
</gene>
<dbReference type="OrthoDB" id="8137968at2"/>
<reference evidence="2 3" key="1">
    <citation type="submission" date="2015-03" db="EMBL/GenBank/DDBJ databases">
        <title>Draft genome sequence of Luteibacter yeojuensis strain SU11.</title>
        <authorList>
            <person name="Sulaiman J."/>
            <person name="Priya K."/>
            <person name="Chan K.-G."/>
        </authorList>
    </citation>
    <scope>NUCLEOTIDE SEQUENCE [LARGE SCALE GENOMIC DNA]</scope>
    <source>
        <strain evidence="2 3">SU11</strain>
    </source>
</reference>
<dbReference type="AlphaFoldDB" id="A0A0F3KU17"/>